<dbReference type="GO" id="GO:0046872">
    <property type="term" value="F:metal ion binding"/>
    <property type="evidence" value="ECO:0007669"/>
    <property type="project" value="UniProtKB-KW"/>
</dbReference>
<evidence type="ECO:0000256" key="10">
    <source>
        <dbReference type="ARBA" id="ARBA00035585"/>
    </source>
</evidence>
<keyword evidence="3" id="KW-0997">Cell inner membrane</keyword>
<feature type="transmembrane region" description="Helical" evidence="11">
    <location>
        <begin position="66"/>
        <end position="87"/>
    </location>
</feature>
<evidence type="ECO:0000256" key="7">
    <source>
        <dbReference type="ARBA" id="ARBA00023136"/>
    </source>
</evidence>
<protein>
    <recommendedName>
        <fullName evidence="11">Fluoride-specific ion channel FluC</fullName>
    </recommendedName>
</protein>
<comment type="activity regulation">
    <text evidence="11">Na(+) is not transported, but it plays an essential structural role and its presence is essential for fluoride channel function.</text>
</comment>
<keyword evidence="2 11" id="KW-1003">Cell membrane</keyword>
<evidence type="ECO:0000256" key="1">
    <source>
        <dbReference type="ARBA" id="ARBA00004651"/>
    </source>
</evidence>
<dbReference type="GO" id="GO:0005886">
    <property type="term" value="C:plasma membrane"/>
    <property type="evidence" value="ECO:0007669"/>
    <property type="project" value="UniProtKB-SubCell"/>
</dbReference>
<reference evidence="12 13" key="1">
    <citation type="submission" date="2014-08" db="EMBL/GenBank/DDBJ databases">
        <authorList>
            <person name="Wibberg D."/>
        </authorList>
    </citation>
    <scope>NUCLEOTIDE SEQUENCE [LARGE SCALE GENOMIC DNA]</scope>
    <source>
        <strain evidence="13">ING2-E5B</strain>
    </source>
</reference>
<evidence type="ECO:0000256" key="3">
    <source>
        <dbReference type="ARBA" id="ARBA00022519"/>
    </source>
</evidence>
<evidence type="ECO:0000256" key="8">
    <source>
        <dbReference type="ARBA" id="ARBA00023303"/>
    </source>
</evidence>
<feature type="binding site" evidence="11">
    <location>
        <position position="77"/>
    </location>
    <ligand>
        <name>Na(+)</name>
        <dbReference type="ChEBI" id="CHEBI:29101"/>
        <note>structural</note>
    </ligand>
</feature>
<evidence type="ECO:0000256" key="6">
    <source>
        <dbReference type="ARBA" id="ARBA00023065"/>
    </source>
</evidence>
<keyword evidence="6 11" id="KW-0406">Ion transport</keyword>
<evidence type="ECO:0000256" key="11">
    <source>
        <dbReference type="HAMAP-Rule" id="MF_00454"/>
    </source>
</evidence>
<dbReference type="GO" id="GO:0140114">
    <property type="term" value="P:cellular detoxification of fluoride"/>
    <property type="evidence" value="ECO:0007669"/>
    <property type="project" value="UniProtKB-UniRule"/>
</dbReference>
<organism evidence="12 13">
    <name type="scientific">Fermentimonas caenicola</name>
    <dbReference type="NCBI Taxonomy" id="1562970"/>
    <lineage>
        <taxon>Bacteria</taxon>
        <taxon>Pseudomonadati</taxon>
        <taxon>Bacteroidota</taxon>
        <taxon>Bacteroidia</taxon>
        <taxon>Bacteroidales</taxon>
        <taxon>Dysgonomonadaceae</taxon>
        <taxon>Fermentimonas</taxon>
    </lineage>
</organism>
<keyword evidence="4 11" id="KW-0812">Transmembrane</keyword>
<sequence>MWKDIIYVGIGGGIGSIFRFIVSRVIIRFVNQEWIFTGTLTVNITGCFLIGLLSGWMLSHQPENQLFRLLFIVGFCGGYTTFSTFAFENLRLLETNQRGLFTLYTSLGVALGLIAVWGGMKLTM</sequence>
<keyword evidence="11" id="KW-0479">Metal-binding</keyword>
<dbReference type="EMBL" id="LN515532">
    <property type="protein sequence ID" value="CEA16191.1"/>
    <property type="molecule type" value="Genomic_DNA"/>
</dbReference>
<dbReference type="KEGG" id="pbt:ING2E5B_1443"/>
<keyword evidence="11" id="KW-0813">Transport</keyword>
<keyword evidence="5 11" id="KW-1133">Transmembrane helix</keyword>
<dbReference type="Proteomes" id="UP000032417">
    <property type="component" value="Chromosome 1"/>
</dbReference>
<accession>A0A098C195</accession>
<dbReference type="Pfam" id="PF02537">
    <property type="entry name" value="CRCB"/>
    <property type="match status" value="1"/>
</dbReference>
<keyword evidence="8 11" id="KW-0407">Ion channel</keyword>
<evidence type="ECO:0000256" key="2">
    <source>
        <dbReference type="ARBA" id="ARBA00022475"/>
    </source>
</evidence>
<keyword evidence="7 11" id="KW-0472">Membrane</keyword>
<comment type="function">
    <text evidence="11">Fluoride-specific ion channel. Important for reducing fluoride concentration in the cell, thus reducing its toxicity.</text>
</comment>
<dbReference type="AlphaFoldDB" id="A0A098C195"/>
<feature type="binding site" evidence="11">
    <location>
        <position position="80"/>
    </location>
    <ligand>
        <name>Na(+)</name>
        <dbReference type="ChEBI" id="CHEBI:29101"/>
        <note>structural</note>
    </ligand>
</feature>
<feature type="transmembrane region" description="Helical" evidence="11">
    <location>
        <begin position="6"/>
        <end position="27"/>
    </location>
</feature>
<evidence type="ECO:0000256" key="5">
    <source>
        <dbReference type="ARBA" id="ARBA00022989"/>
    </source>
</evidence>
<keyword evidence="11" id="KW-0915">Sodium</keyword>
<dbReference type="PANTHER" id="PTHR28259:SF1">
    <property type="entry name" value="FLUORIDE EXPORT PROTEIN 1-RELATED"/>
    <property type="match status" value="1"/>
</dbReference>
<gene>
    <name evidence="11" type="primary">fluC</name>
    <name evidence="11" type="synonym">crcB</name>
    <name evidence="12" type="ORF">ING2E5B_1443</name>
</gene>
<feature type="transmembrane region" description="Helical" evidence="11">
    <location>
        <begin position="34"/>
        <end position="54"/>
    </location>
</feature>
<dbReference type="OrthoDB" id="9815830at2"/>
<dbReference type="HAMAP" id="MF_00454">
    <property type="entry name" value="FluC"/>
    <property type="match status" value="1"/>
</dbReference>
<evidence type="ECO:0000256" key="9">
    <source>
        <dbReference type="ARBA" id="ARBA00035120"/>
    </source>
</evidence>
<dbReference type="STRING" id="1562970.ING2E5B_1443"/>
<dbReference type="GO" id="GO:0062054">
    <property type="term" value="F:fluoride channel activity"/>
    <property type="evidence" value="ECO:0007669"/>
    <property type="project" value="UniProtKB-UniRule"/>
</dbReference>
<dbReference type="PANTHER" id="PTHR28259">
    <property type="entry name" value="FLUORIDE EXPORT PROTEIN 1-RELATED"/>
    <property type="match status" value="1"/>
</dbReference>
<keyword evidence="13" id="KW-1185">Reference proteome</keyword>
<evidence type="ECO:0000313" key="12">
    <source>
        <dbReference type="EMBL" id="CEA16191.1"/>
    </source>
</evidence>
<name>A0A098C195_9BACT</name>
<feature type="transmembrane region" description="Helical" evidence="11">
    <location>
        <begin position="99"/>
        <end position="120"/>
    </location>
</feature>
<comment type="catalytic activity">
    <reaction evidence="10">
        <text>fluoride(in) = fluoride(out)</text>
        <dbReference type="Rhea" id="RHEA:76159"/>
        <dbReference type="ChEBI" id="CHEBI:17051"/>
    </reaction>
    <physiologicalReaction direction="left-to-right" evidence="10">
        <dbReference type="Rhea" id="RHEA:76160"/>
    </physiologicalReaction>
</comment>
<evidence type="ECO:0000313" key="13">
    <source>
        <dbReference type="Proteomes" id="UP000032417"/>
    </source>
</evidence>
<comment type="subcellular location">
    <subcellularLocation>
        <location evidence="1 11">Cell membrane</location>
        <topology evidence="1 11">Multi-pass membrane protein</topology>
    </subcellularLocation>
</comment>
<dbReference type="NCBIfam" id="TIGR00494">
    <property type="entry name" value="crcB"/>
    <property type="match status" value="1"/>
</dbReference>
<evidence type="ECO:0000256" key="4">
    <source>
        <dbReference type="ARBA" id="ARBA00022692"/>
    </source>
</evidence>
<dbReference type="PATRIC" id="fig|1562970.3.peg.1429"/>
<proteinExistence type="inferred from homology"/>
<dbReference type="InterPro" id="IPR003691">
    <property type="entry name" value="FluC"/>
</dbReference>
<dbReference type="HOGENOM" id="CLU_114342_3_2_10"/>
<comment type="similarity">
    <text evidence="9 11">Belongs to the fluoride channel Fluc/FEX (TC 1.A.43) family.</text>
</comment>